<dbReference type="InterPro" id="IPR005850">
    <property type="entry name" value="GalP_Utransf_C"/>
</dbReference>
<dbReference type="HAMAP" id="MF_00571">
    <property type="entry name" value="GalP_UDP_trans"/>
    <property type="match status" value="1"/>
</dbReference>
<keyword evidence="6 10" id="KW-0808">Transferase</keyword>
<gene>
    <name evidence="10" type="primary">galT</name>
    <name evidence="13" type="ORF">JV16_01328</name>
</gene>
<accession>A0A0D0HNC0</accession>
<keyword evidence="5 10" id="KW-0963">Cytoplasm</keyword>
<dbReference type="PROSITE" id="PS01163">
    <property type="entry name" value="GAL_P_UDP_TRANSF_II"/>
    <property type="match status" value="1"/>
</dbReference>
<reference evidence="13 14" key="1">
    <citation type="submission" date="2015-01" db="EMBL/GenBank/DDBJ databases">
        <title>Genome sequence of Anoxybacillus ayderensis strain AB04.</title>
        <authorList>
            <person name="Belduz A.O."/>
            <person name="Canakci S."/>
            <person name="Chan K.-G."/>
            <person name="Kahar U.M."/>
            <person name="Yaakob A.S."/>
            <person name="Chan C.S."/>
            <person name="Goh K.M."/>
        </authorList>
    </citation>
    <scope>NUCLEOTIDE SEQUENCE [LARGE SCALE GENOMIC DNA]</scope>
    <source>
        <strain evidence="13 14">AB04</strain>
    </source>
</reference>
<dbReference type="RefSeq" id="WP_042534803.1">
    <property type="nucleotide sequence ID" value="NZ_JXTG01000004.1"/>
</dbReference>
<dbReference type="PIRSF" id="PIRSF006005">
    <property type="entry name" value="GalT_BS"/>
    <property type="match status" value="1"/>
</dbReference>
<organism evidence="13 14">
    <name type="scientific">Anoxybacillus ayderensis</name>
    <dbReference type="NCBI Taxonomy" id="265546"/>
    <lineage>
        <taxon>Bacteria</taxon>
        <taxon>Bacillati</taxon>
        <taxon>Bacillota</taxon>
        <taxon>Bacilli</taxon>
        <taxon>Bacillales</taxon>
        <taxon>Anoxybacillaceae</taxon>
        <taxon>Anoxybacillus</taxon>
    </lineage>
</organism>
<evidence type="ECO:0000256" key="10">
    <source>
        <dbReference type="HAMAP-Rule" id="MF_00571"/>
    </source>
</evidence>
<keyword evidence="7 10" id="KW-0548">Nucleotidyltransferase</keyword>
<comment type="similarity">
    <text evidence="4 10">Belongs to the galactose-1-phosphate uridylyltransferase type 2 family.</text>
</comment>
<evidence type="ECO:0000256" key="4">
    <source>
        <dbReference type="ARBA" id="ARBA00008706"/>
    </source>
</evidence>
<comment type="subcellular location">
    <subcellularLocation>
        <location evidence="2 10">Cytoplasm</location>
    </subcellularLocation>
</comment>
<evidence type="ECO:0000256" key="3">
    <source>
        <dbReference type="ARBA" id="ARBA00004947"/>
    </source>
</evidence>
<proteinExistence type="inferred from homology"/>
<dbReference type="GO" id="GO:0008108">
    <property type="term" value="F:UDP-glucose:hexose-1-phosphate uridylyltransferase activity"/>
    <property type="evidence" value="ECO:0007669"/>
    <property type="project" value="UniProtKB-UniRule"/>
</dbReference>
<evidence type="ECO:0000256" key="5">
    <source>
        <dbReference type="ARBA" id="ARBA00022490"/>
    </source>
</evidence>
<dbReference type="Pfam" id="PF02744">
    <property type="entry name" value="GalP_UDP_tr_C"/>
    <property type="match status" value="1"/>
</dbReference>
<dbReference type="EC" id="2.7.7.12" evidence="10"/>
<evidence type="ECO:0000313" key="14">
    <source>
        <dbReference type="Proteomes" id="UP000032047"/>
    </source>
</evidence>
<dbReference type="NCBIfam" id="NF003629">
    <property type="entry name" value="PRK05270.1-2"/>
    <property type="match status" value="1"/>
</dbReference>
<dbReference type="GO" id="GO:0006012">
    <property type="term" value="P:galactose metabolic process"/>
    <property type="evidence" value="ECO:0007669"/>
    <property type="project" value="UniProtKB-UniRule"/>
</dbReference>
<protein>
    <recommendedName>
        <fullName evidence="10">Galactose-1-phosphate uridylyltransferase</fullName>
        <shortName evidence="10">Gal-1-P uridylyltransferase</shortName>
        <ecNumber evidence="10">2.7.7.12</ecNumber>
    </recommendedName>
    <alternativeName>
        <fullName evidence="10">UDP-glucose--hexose-1-phosphate uridylyltransferase</fullName>
    </alternativeName>
</protein>
<sequence length="503" mass="59744">MVNIYEEIEALMQYALHHHLIEKEDVIYTRNRLLALLKLDEWKQVGVAPSSDRPLVSILQHIMNWAEAHGRFAGKTVTERDLFDTEIMNCFVARPSTIIQTFYEKYKRNKQEATTWFYELSQASNYIRVDRVMKNRRWKVRTKYGDMDITINLSKPEKDPRDIARMKETKEQHYPSCLLCIENEGYAGTIRHPARANHRIIPIELCGERWFFQYSPYVYYNEHCIVLRDKHVPMKMERKTFERLLDFVDQFPHYFIGSNADLPIVGGSILSHDHFQGGKYTFAIEKASSDFSFTLPAYPHVQMSVIRWPMSVIRIRGTKQDVLEVSDFIYKEWKKYSDPKANIYAQTNDVPHNTVTPIARRREELYEMDIVLRNNRTSEQYPYGIFHPHEELHHIKKENIGLIEVMGLAVLPSRLANELETIATYMKNNTRREQWDLSLLKHWEWVQEIMERHAIIDDVHELLKEEVGKRFEQVLEHAGVFKRTEEGKEAFHRFIRHIQEQCV</sequence>
<evidence type="ECO:0000259" key="12">
    <source>
        <dbReference type="Pfam" id="PF02744"/>
    </source>
</evidence>
<dbReference type="UniPathway" id="UPA00214"/>
<dbReference type="PATRIC" id="fig|265546.4.peg.1326"/>
<feature type="domain" description="Galactose-1-phosphate uridyl transferase N-terminal" evidence="11">
    <location>
        <begin position="21"/>
        <end position="233"/>
    </location>
</feature>
<dbReference type="InterPro" id="IPR000766">
    <property type="entry name" value="GalP_uridyl_Trfase_II"/>
</dbReference>
<evidence type="ECO:0000256" key="9">
    <source>
        <dbReference type="ARBA" id="ARBA00023277"/>
    </source>
</evidence>
<comment type="pathway">
    <text evidence="3 10">Carbohydrate metabolism; galactose metabolism.</text>
</comment>
<dbReference type="InterPro" id="IPR023425">
    <property type="entry name" value="GalP_uridyl_Trfase_II_CS"/>
</dbReference>
<dbReference type="GO" id="GO:0005737">
    <property type="term" value="C:cytoplasm"/>
    <property type="evidence" value="ECO:0007669"/>
    <property type="project" value="UniProtKB-SubCell"/>
</dbReference>
<evidence type="ECO:0000256" key="7">
    <source>
        <dbReference type="ARBA" id="ARBA00022695"/>
    </source>
</evidence>
<dbReference type="PANTHER" id="PTHR39191:SF1">
    <property type="entry name" value="DUF4922 DOMAIN-CONTAINING PROTEIN"/>
    <property type="match status" value="1"/>
</dbReference>
<feature type="domain" description="Galactose-1-phosphate uridyl transferase C-terminal" evidence="12">
    <location>
        <begin position="248"/>
        <end position="427"/>
    </location>
</feature>
<dbReference type="InterPro" id="IPR005849">
    <property type="entry name" value="GalP_Utransf_N"/>
</dbReference>
<keyword evidence="9 10" id="KW-0119">Carbohydrate metabolism</keyword>
<evidence type="ECO:0000256" key="1">
    <source>
        <dbReference type="ARBA" id="ARBA00001107"/>
    </source>
</evidence>
<comment type="caution">
    <text evidence="13">The sequence shown here is derived from an EMBL/GenBank/DDBJ whole genome shotgun (WGS) entry which is preliminary data.</text>
</comment>
<evidence type="ECO:0000256" key="2">
    <source>
        <dbReference type="ARBA" id="ARBA00004496"/>
    </source>
</evidence>
<dbReference type="AlphaFoldDB" id="A0A0D0HNC0"/>
<keyword evidence="8 10" id="KW-0299">Galactose metabolism</keyword>
<dbReference type="EMBL" id="JXTG01000004">
    <property type="protein sequence ID" value="KIP21649.1"/>
    <property type="molecule type" value="Genomic_DNA"/>
</dbReference>
<keyword evidence="14" id="KW-1185">Reference proteome</keyword>
<dbReference type="NCBIfam" id="TIGR01239">
    <property type="entry name" value="galT_2"/>
    <property type="match status" value="1"/>
</dbReference>
<dbReference type="Pfam" id="PF01087">
    <property type="entry name" value="GalP_UDP_transf"/>
    <property type="match status" value="1"/>
</dbReference>
<evidence type="ECO:0000256" key="8">
    <source>
        <dbReference type="ARBA" id="ARBA00023144"/>
    </source>
</evidence>
<comment type="catalytic activity">
    <reaction evidence="1 10">
        <text>alpha-D-galactose 1-phosphate + UDP-alpha-D-glucose = alpha-D-glucose 1-phosphate + UDP-alpha-D-galactose</text>
        <dbReference type="Rhea" id="RHEA:13989"/>
        <dbReference type="ChEBI" id="CHEBI:58336"/>
        <dbReference type="ChEBI" id="CHEBI:58601"/>
        <dbReference type="ChEBI" id="CHEBI:58885"/>
        <dbReference type="ChEBI" id="CHEBI:66914"/>
        <dbReference type="EC" id="2.7.7.12"/>
    </reaction>
</comment>
<evidence type="ECO:0000259" key="11">
    <source>
        <dbReference type="Pfam" id="PF01087"/>
    </source>
</evidence>
<name>A0A0D0HNC0_9BACL</name>
<dbReference type="PANTHER" id="PTHR39191">
    <property type="entry name" value="GALACTOSE-1-PHOSPHATE URIDYLYLTRANSFERASE"/>
    <property type="match status" value="1"/>
</dbReference>
<dbReference type="Proteomes" id="UP000032047">
    <property type="component" value="Unassembled WGS sequence"/>
</dbReference>
<evidence type="ECO:0000256" key="6">
    <source>
        <dbReference type="ARBA" id="ARBA00022679"/>
    </source>
</evidence>
<evidence type="ECO:0000313" key="13">
    <source>
        <dbReference type="EMBL" id="KIP21649.1"/>
    </source>
</evidence>